<evidence type="ECO:0000313" key="1">
    <source>
        <dbReference type="EMBL" id="RRN45606.1"/>
    </source>
</evidence>
<dbReference type="EMBL" id="RRUE01000001">
    <property type="protein sequence ID" value="RRN45606.1"/>
    <property type="molecule type" value="Genomic_DNA"/>
</dbReference>
<comment type="caution">
    <text evidence="1">The sequence shown here is derived from an EMBL/GenBank/DDBJ whole genome shotgun (WGS) entry which is preliminary data.</text>
</comment>
<protein>
    <submittedName>
        <fullName evidence="1">Uncharacterized protein</fullName>
    </submittedName>
</protein>
<name>A0A3R8MUR8_9BURK</name>
<proteinExistence type="predicted"/>
<dbReference type="RefSeq" id="WP_125095035.1">
    <property type="nucleotide sequence ID" value="NZ_RRUE01000001.1"/>
</dbReference>
<sequence>MYDARLPEGSQSVAGPCPARTSFGLTCLLGGTNSAFGLFRLGRLQGLVRLAGFFDTTGLTALSIPVMGTIHPAAGQL</sequence>
<reference evidence="1 2" key="1">
    <citation type="submission" date="2018-11" db="EMBL/GenBank/DDBJ databases">
        <title>Genome sequencing of Lautropia sp. KCOM 2505 (= ChDC F240).</title>
        <authorList>
            <person name="Kook J.-K."/>
            <person name="Park S.-N."/>
            <person name="Lim Y.K."/>
        </authorList>
    </citation>
    <scope>NUCLEOTIDE SEQUENCE [LARGE SCALE GENOMIC DNA]</scope>
    <source>
        <strain evidence="1 2">KCOM 2505</strain>
    </source>
</reference>
<gene>
    <name evidence="1" type="ORF">EHV23_05435</name>
</gene>
<accession>A0A3R8MUR8</accession>
<evidence type="ECO:0000313" key="2">
    <source>
        <dbReference type="Proteomes" id="UP000270261"/>
    </source>
</evidence>
<organism evidence="1 2">
    <name type="scientific">Lautropia dentalis</name>
    <dbReference type="NCBI Taxonomy" id="2490857"/>
    <lineage>
        <taxon>Bacteria</taxon>
        <taxon>Pseudomonadati</taxon>
        <taxon>Pseudomonadota</taxon>
        <taxon>Betaproteobacteria</taxon>
        <taxon>Burkholderiales</taxon>
        <taxon>Burkholderiaceae</taxon>
        <taxon>Lautropia</taxon>
    </lineage>
</organism>
<dbReference type="AlphaFoldDB" id="A0A3R8MUR8"/>
<dbReference type="Proteomes" id="UP000270261">
    <property type="component" value="Unassembled WGS sequence"/>
</dbReference>
<keyword evidence="2" id="KW-1185">Reference proteome</keyword>